<feature type="transmembrane region" description="Helical" evidence="5">
    <location>
        <begin position="358"/>
        <end position="374"/>
    </location>
</feature>
<feature type="transmembrane region" description="Helical" evidence="5">
    <location>
        <begin position="111"/>
        <end position="132"/>
    </location>
</feature>
<comment type="caution">
    <text evidence="7">The sequence shown here is derived from an EMBL/GenBank/DDBJ whole genome shotgun (WGS) entry which is preliminary data.</text>
</comment>
<dbReference type="PANTHER" id="PTHR37422:SF17">
    <property type="entry name" value="O-ANTIGEN LIGASE"/>
    <property type="match status" value="1"/>
</dbReference>
<dbReference type="EMBL" id="JTJM01000009">
    <property type="protein sequence ID" value="OBW93460.1"/>
    <property type="molecule type" value="Genomic_DNA"/>
</dbReference>
<dbReference type="PANTHER" id="PTHR37422">
    <property type="entry name" value="TEICHURONIC ACID BIOSYNTHESIS PROTEIN TUAE"/>
    <property type="match status" value="1"/>
</dbReference>
<feature type="transmembrane region" description="Helical" evidence="5">
    <location>
        <begin position="187"/>
        <end position="205"/>
    </location>
</feature>
<dbReference type="PATRIC" id="fig|505345.7.peg.443"/>
<evidence type="ECO:0000256" key="1">
    <source>
        <dbReference type="ARBA" id="ARBA00004141"/>
    </source>
</evidence>
<keyword evidence="2 5" id="KW-0812">Transmembrane</keyword>
<gene>
    <name evidence="7" type="ORF">QV01_02200</name>
</gene>
<feature type="transmembrane region" description="Helical" evidence="5">
    <location>
        <begin position="139"/>
        <end position="158"/>
    </location>
</feature>
<feature type="transmembrane region" description="Helical" evidence="5">
    <location>
        <begin position="58"/>
        <end position="91"/>
    </location>
</feature>
<evidence type="ECO:0000259" key="6">
    <source>
        <dbReference type="Pfam" id="PF04932"/>
    </source>
</evidence>
<evidence type="ECO:0000256" key="5">
    <source>
        <dbReference type="SAM" id="Phobius"/>
    </source>
</evidence>
<feature type="transmembrane region" description="Helical" evidence="5">
    <location>
        <begin position="26"/>
        <end position="46"/>
    </location>
</feature>
<dbReference type="AlphaFoldDB" id="A0A1A7NV52"/>
<sequence>MVALLFIFSYLIKNKTVPTLDLRCRYFFYPFIFYFIIYLCSVVIYQDSLSVLDSPSRALFFLLLFFLLPFYSISFRTLLLSIPLGGIATGIYAFYQKFFLHYDRALSDTTYVIQSGDMAMSLGVFSLALMFYCWKKKEFYYVLLCAIGSLGGILGSFLSATRGGWLLMPFIVVILFILNRKALSKKVIISFLSALLLIFATLLITPSSKVLSQIERAKIEVANFGKEDNADTSVGARLELWKASWISIQEKPIFGWGYTGAKEERKKQGEQGILAEYPAHLGHAHNQYINDTLERGIIGLFSLLGIFLLPLWQYFKAYRESGKNLEVKTLATLGIIHITSVMSYGLTQVFFAHNSGNMFYFFLTVLFYAMLLENKKQQKI</sequence>
<keyword evidence="4 5" id="KW-0472">Membrane</keyword>
<feature type="transmembrane region" description="Helical" evidence="5">
    <location>
        <begin position="164"/>
        <end position="180"/>
    </location>
</feature>
<evidence type="ECO:0000256" key="2">
    <source>
        <dbReference type="ARBA" id="ARBA00022692"/>
    </source>
</evidence>
<comment type="subcellular location">
    <subcellularLocation>
        <location evidence="1">Membrane</location>
        <topology evidence="1">Multi-pass membrane protein</topology>
    </subcellularLocation>
</comment>
<dbReference type="InterPro" id="IPR007016">
    <property type="entry name" value="O-antigen_ligase-rel_domated"/>
</dbReference>
<evidence type="ECO:0000256" key="4">
    <source>
        <dbReference type="ARBA" id="ARBA00023136"/>
    </source>
</evidence>
<evidence type="ECO:0000313" key="7">
    <source>
        <dbReference type="EMBL" id="OBW93460.1"/>
    </source>
</evidence>
<keyword evidence="8" id="KW-1185">Reference proteome</keyword>
<dbReference type="Proteomes" id="UP000243558">
    <property type="component" value="Unassembled WGS sequence"/>
</dbReference>
<feature type="transmembrane region" description="Helical" evidence="5">
    <location>
        <begin position="327"/>
        <end position="346"/>
    </location>
</feature>
<name>A0A1A7NV52_9PAST</name>
<dbReference type="GO" id="GO:0016020">
    <property type="term" value="C:membrane"/>
    <property type="evidence" value="ECO:0007669"/>
    <property type="project" value="UniProtKB-SubCell"/>
</dbReference>
<accession>A0A1A7NV52</accession>
<evidence type="ECO:0000313" key="8">
    <source>
        <dbReference type="Proteomes" id="UP000243558"/>
    </source>
</evidence>
<feature type="transmembrane region" description="Helical" evidence="5">
    <location>
        <begin position="296"/>
        <end position="315"/>
    </location>
</feature>
<proteinExistence type="predicted"/>
<reference evidence="7 8" key="1">
    <citation type="submission" date="2014-11" db="EMBL/GenBank/DDBJ databases">
        <title>Pan-genome of Gallibacterium spp.</title>
        <authorList>
            <person name="Kudirkiene E."/>
            <person name="Bojesen A.M."/>
        </authorList>
    </citation>
    <scope>NUCLEOTIDE SEQUENCE [LARGE SCALE GENOMIC DNA]</scope>
    <source>
        <strain evidence="7 8">F151</strain>
    </source>
</reference>
<feature type="domain" description="O-antigen ligase-related" evidence="6">
    <location>
        <begin position="151"/>
        <end position="303"/>
    </location>
</feature>
<organism evidence="7 8">
    <name type="scientific">Gallibacterium genomosp. 3</name>
    <dbReference type="NCBI Taxonomy" id="505345"/>
    <lineage>
        <taxon>Bacteria</taxon>
        <taxon>Pseudomonadati</taxon>
        <taxon>Pseudomonadota</taxon>
        <taxon>Gammaproteobacteria</taxon>
        <taxon>Pasteurellales</taxon>
        <taxon>Pasteurellaceae</taxon>
        <taxon>Gallibacterium</taxon>
    </lineage>
</organism>
<keyword evidence="3 5" id="KW-1133">Transmembrane helix</keyword>
<protein>
    <recommendedName>
        <fullName evidence="6">O-antigen ligase-related domain-containing protein</fullName>
    </recommendedName>
</protein>
<dbReference type="Pfam" id="PF04932">
    <property type="entry name" value="Wzy_C"/>
    <property type="match status" value="1"/>
</dbReference>
<dbReference type="InterPro" id="IPR051533">
    <property type="entry name" value="WaaL-like"/>
</dbReference>
<evidence type="ECO:0000256" key="3">
    <source>
        <dbReference type="ARBA" id="ARBA00022989"/>
    </source>
</evidence>